<accession>A0A2U1EDA4</accession>
<name>A0A2U1EDA4_9PSEU</name>
<dbReference type="AlphaFoldDB" id="A0A2U1EDA4"/>
<sequence length="74" mass="7624">MAGEGEVTGTMPVGGQTVELPRYGIFMPMEGFDDDLDSSVLYAEESCSLISEVRPAADVVTGLAADAEALGRAG</sequence>
<keyword evidence="2" id="KW-1185">Reference proteome</keyword>
<comment type="caution">
    <text evidence="1">The sequence shown here is derived from an EMBL/GenBank/DDBJ whole genome shotgun (WGS) entry which is preliminary data.</text>
</comment>
<reference evidence="1 2" key="1">
    <citation type="submission" date="2018-04" db="EMBL/GenBank/DDBJ databases">
        <title>Genomic Encyclopedia of Type Strains, Phase IV (KMG-IV): sequencing the most valuable type-strain genomes for metagenomic binning, comparative biology and taxonomic classification.</title>
        <authorList>
            <person name="Goeker M."/>
        </authorList>
    </citation>
    <scope>NUCLEOTIDE SEQUENCE [LARGE SCALE GENOMIC DNA]</scope>
    <source>
        <strain evidence="1 2">DSM 45771</strain>
    </source>
</reference>
<dbReference type="EMBL" id="QEKW01000022">
    <property type="protein sequence ID" value="PVY97946.1"/>
    <property type="molecule type" value="Genomic_DNA"/>
</dbReference>
<protein>
    <submittedName>
        <fullName evidence="1">Uncharacterized protein</fullName>
    </submittedName>
</protein>
<evidence type="ECO:0000313" key="2">
    <source>
        <dbReference type="Proteomes" id="UP000245639"/>
    </source>
</evidence>
<dbReference type="Proteomes" id="UP000245639">
    <property type="component" value="Unassembled WGS sequence"/>
</dbReference>
<evidence type="ECO:0000313" key="1">
    <source>
        <dbReference type="EMBL" id="PVY97946.1"/>
    </source>
</evidence>
<proteinExistence type="predicted"/>
<gene>
    <name evidence="1" type="ORF">C8D89_1221</name>
</gene>
<organism evidence="1 2">
    <name type="scientific">Actinomycetospora cinnamomea</name>
    <dbReference type="NCBI Taxonomy" id="663609"/>
    <lineage>
        <taxon>Bacteria</taxon>
        <taxon>Bacillati</taxon>
        <taxon>Actinomycetota</taxon>
        <taxon>Actinomycetes</taxon>
        <taxon>Pseudonocardiales</taxon>
        <taxon>Pseudonocardiaceae</taxon>
        <taxon>Actinomycetospora</taxon>
    </lineage>
</organism>